<dbReference type="InterPro" id="IPR019734">
    <property type="entry name" value="TPR_rpt"/>
</dbReference>
<keyword evidence="1" id="KW-0802">TPR repeat</keyword>
<feature type="region of interest" description="Disordered" evidence="2">
    <location>
        <begin position="24"/>
        <end position="56"/>
    </location>
</feature>
<dbReference type="AlphaFoldDB" id="A0A1L3MQZ4"/>
<sequence length="637" mass="73436">MSMKKREKLLATLAKRNPYINNAILQSESRSKRKTKGKEENIDTRVKEQDTKSMKKAKVDVTNKSLEKVGKEEKGSQSLQLIEAIKDHDAGIKGDKIAVKKAYTMLKKLYSEQKANLEIRAYLGSAATLLGRDAHSVTDKMKYALEGLKHLDEVVEKKSDFFLARFLRGHVAYRLPDMYFQRMTTAIEDFTYIVNEYDQNAKLLTEEEYVEILKNLVDLFKRTNDLEKSSFYQEKLKQLKKATQPLVAIANDEKQEKQYQGSDLENEGMNEEASEFYERALKGTSEDVKKAISFFEVFVLTNSAPEVEMYLIDLQSMQARDSINTYEMFGSAIKSMKAMDSLIQEHPENLELKIIRARHSLRLPELFFRRAAIAMRDIESLLKDEGFLKQKGDETKYQLMYELGLAYEMLDMTEEALGAWNQLSKLRPGSYWQAKIDEKKDVYSYKEIDLRTLTVATPEKLYEKAKEMHKYGAKGSKVAARQSLKAWEKAKEANPECEIAATYYAASVALQGRFASDPQDMFKDTIQGLKLLKTCITTDNPELKFLRGMIYSAMPEGFFHTSDKAMKDLKSVKAAYEQEGENCSITREQYLQLLYELGLLYQRNSFHDKAEKTWKQLLKEEPNSPYAMRLESMDLTD</sequence>
<dbReference type="SUPFAM" id="SSF48452">
    <property type="entry name" value="TPR-like"/>
    <property type="match status" value="2"/>
</dbReference>
<name>A0A1L3MQZ4_9BACI</name>
<dbReference type="STRING" id="1547283.A9C19_08395"/>
<evidence type="ECO:0000256" key="2">
    <source>
        <dbReference type="SAM" id="MobiDB-lite"/>
    </source>
</evidence>
<dbReference type="SMART" id="SM00028">
    <property type="entry name" value="TPR"/>
    <property type="match status" value="2"/>
</dbReference>
<dbReference type="EMBL" id="CP016020">
    <property type="protein sequence ID" value="APH04763.1"/>
    <property type="molecule type" value="Genomic_DNA"/>
</dbReference>
<dbReference type="PROSITE" id="PS50005">
    <property type="entry name" value="TPR"/>
    <property type="match status" value="1"/>
</dbReference>
<keyword evidence="4" id="KW-1185">Reference proteome</keyword>
<gene>
    <name evidence="3" type="ORF">A9C19_08395</name>
</gene>
<feature type="repeat" description="TPR" evidence="1">
    <location>
        <begin position="591"/>
        <end position="624"/>
    </location>
</feature>
<dbReference type="Gene3D" id="1.25.40.10">
    <property type="entry name" value="Tetratricopeptide repeat domain"/>
    <property type="match status" value="2"/>
</dbReference>
<reference evidence="3 4" key="1">
    <citation type="journal article" date="2016" name="Sci. Rep.">
        <title>Complete genome sequence and transcriptomic analysis of a novel marine strain Bacillus weihaiensis reveals the mechanism of brown algae degradation.</title>
        <authorList>
            <person name="Zhu Y."/>
            <person name="Chen P."/>
            <person name="Bao Y."/>
            <person name="Men Y."/>
            <person name="Zeng Y."/>
            <person name="Yang J."/>
            <person name="Sun J."/>
            <person name="Sun Y."/>
        </authorList>
    </citation>
    <scope>NUCLEOTIDE SEQUENCE [LARGE SCALE GENOMIC DNA]</scope>
    <source>
        <strain evidence="3 4">Alg07</strain>
    </source>
</reference>
<dbReference type="KEGG" id="bwh:A9C19_08395"/>
<dbReference type="OrthoDB" id="1807878at2"/>
<evidence type="ECO:0000313" key="4">
    <source>
        <dbReference type="Proteomes" id="UP000181936"/>
    </source>
</evidence>
<evidence type="ECO:0008006" key="5">
    <source>
        <dbReference type="Google" id="ProtNLM"/>
    </source>
</evidence>
<accession>A0A1L3MQZ4</accession>
<organism evidence="3 4">
    <name type="scientific">Bacillus weihaiensis</name>
    <dbReference type="NCBI Taxonomy" id="1547283"/>
    <lineage>
        <taxon>Bacteria</taxon>
        <taxon>Bacillati</taxon>
        <taxon>Bacillota</taxon>
        <taxon>Bacilli</taxon>
        <taxon>Bacillales</taxon>
        <taxon>Bacillaceae</taxon>
        <taxon>Bacillus</taxon>
    </lineage>
</organism>
<dbReference type="Proteomes" id="UP000181936">
    <property type="component" value="Chromosome"/>
</dbReference>
<evidence type="ECO:0000256" key="1">
    <source>
        <dbReference type="PROSITE-ProRule" id="PRU00339"/>
    </source>
</evidence>
<feature type="compositionally biased region" description="Basic and acidic residues" evidence="2">
    <location>
        <begin position="37"/>
        <end position="56"/>
    </location>
</feature>
<dbReference type="InterPro" id="IPR011990">
    <property type="entry name" value="TPR-like_helical_dom_sf"/>
</dbReference>
<proteinExistence type="predicted"/>
<protein>
    <recommendedName>
        <fullName evidence="5">Tetratricopeptide repeat protein</fullName>
    </recommendedName>
</protein>
<evidence type="ECO:0000313" key="3">
    <source>
        <dbReference type="EMBL" id="APH04763.1"/>
    </source>
</evidence>
<dbReference type="Pfam" id="PF13174">
    <property type="entry name" value="TPR_6"/>
    <property type="match status" value="1"/>
</dbReference>